<dbReference type="GO" id="GO:0015774">
    <property type="term" value="P:polysaccharide transport"/>
    <property type="evidence" value="ECO:0007669"/>
    <property type="project" value="InterPro"/>
</dbReference>
<dbReference type="InterPro" id="IPR007833">
    <property type="entry name" value="Capsule_polysaccharide_synth"/>
</dbReference>
<proteinExistence type="predicted"/>
<sequence>MNPKLIFWFNDHFPLLGLPKILQEKYNFDVYAILDVADKHKKFFQEQKLIKFSKIWYFHDYISKTAEKPDTEYLKLIEKKYKVDLGLLASNDRFFNKFNEFYKFSPDEILLILEQECKLFEKILDELKPDFIIMTITNVHHDHLFYKICQARGVKILILWQSNLRGRYIISSRIDLIDHAEYNEKHNFGSFSEIQNYIKKYGTTALIIAHTKTFQNSKIKYLQSALKYLFSDNSNVKTHFTYYGRTKFSVLRKTLINEIKKKYRQYFINKNLIRNIENKKPFIYFSLQVEPERGVLLGAPLFSNQIEVITNIVKSLPSGYNLYVKEHPNMVVREWRSISAYKQIMSLPNVTLIHPSVKSQDIIKKSSLVISIFGTTALEAGFYNRPSITFGKQEFSYLPSVHQIKIFHELPDAIKTSLKKKVDVSDLNNYLNLIESNSFEMPLLDLSSDFDHIFHFKGYLANVEIPIDKMQSFLEKHRNLFEKLAAEFVKKIQNY</sequence>
<evidence type="ECO:0008006" key="2">
    <source>
        <dbReference type="Google" id="ProtNLM"/>
    </source>
</evidence>
<dbReference type="GO" id="GO:0000271">
    <property type="term" value="P:polysaccharide biosynthetic process"/>
    <property type="evidence" value="ECO:0007669"/>
    <property type="project" value="InterPro"/>
</dbReference>
<reference evidence="1" key="1">
    <citation type="submission" date="2018-05" db="EMBL/GenBank/DDBJ databases">
        <authorList>
            <person name="Lanie J.A."/>
            <person name="Ng W.-L."/>
            <person name="Kazmierczak K.M."/>
            <person name="Andrzejewski T.M."/>
            <person name="Davidsen T.M."/>
            <person name="Wayne K.J."/>
            <person name="Tettelin H."/>
            <person name="Glass J.I."/>
            <person name="Rusch D."/>
            <person name="Podicherti R."/>
            <person name="Tsui H.-C.T."/>
            <person name="Winkler M.E."/>
        </authorList>
    </citation>
    <scope>NUCLEOTIDE SEQUENCE</scope>
</reference>
<dbReference type="Pfam" id="PF05159">
    <property type="entry name" value="Capsule_synth"/>
    <property type="match status" value="1"/>
</dbReference>
<organism evidence="1">
    <name type="scientific">marine metagenome</name>
    <dbReference type="NCBI Taxonomy" id="408172"/>
    <lineage>
        <taxon>unclassified sequences</taxon>
        <taxon>metagenomes</taxon>
        <taxon>ecological metagenomes</taxon>
    </lineage>
</organism>
<dbReference type="EMBL" id="UINC01020580">
    <property type="protein sequence ID" value="SVA86283.1"/>
    <property type="molecule type" value="Genomic_DNA"/>
</dbReference>
<protein>
    <recommendedName>
        <fullName evidence="2">Capsule polysaccharide biosynthesis protein</fullName>
    </recommendedName>
</protein>
<gene>
    <name evidence="1" type="ORF">METZ01_LOCUS139137</name>
</gene>
<dbReference type="SUPFAM" id="SSF53756">
    <property type="entry name" value="UDP-Glycosyltransferase/glycogen phosphorylase"/>
    <property type="match status" value="1"/>
</dbReference>
<accession>A0A381ZBZ0</accession>
<dbReference type="AlphaFoldDB" id="A0A381ZBZ0"/>
<name>A0A381ZBZ0_9ZZZZ</name>
<evidence type="ECO:0000313" key="1">
    <source>
        <dbReference type="EMBL" id="SVA86283.1"/>
    </source>
</evidence>